<dbReference type="InterPro" id="IPR027268">
    <property type="entry name" value="Peptidase_M4/M1_CTD_sf"/>
</dbReference>
<dbReference type="RefSeq" id="WP_134339800.1">
    <property type="nucleotide sequence ID" value="NZ_SOPW01000006.1"/>
</dbReference>
<sequence>MKKIFMVIFILVFLAACTDREKKNESESNPDEHTQQEEQNSSETQNNDTSNDDTTEEETVSQKNKNFTNILKELQPSEIDQEAVEAFTAQTPEAGNYATYDIELNVNEEGWIDVVATIQVENQSKDEWDQVAFYFIPQAFLEEHKPSYSEDSGQLENFQVTHNNQKLNHKFEKGYFTVDLEEKMTPESSKTLTISYRYLPALNGIRLKRTESSIVLAQWYPMLATYQHVEWNINAYEPAGESYFTSFGQYHITITAPDNYYLASTAVNENHETTEVTRQLTAEQVPDFLIGLFDKDAWGVLTDKVNEQTLRLFYEKENKDIATKTLKSAKQTLGDFQSLIGPYPYQELDILMNGGGMEYPGVIEVSTADRPFAEGEHTLIHEVAHQWFYFQVINDPFNEGWLDESLTELATEAYLMKKYNDEEAATEFSRNIGGPKGSKEVTVNQPLDEFEKGTVFKLVYGDAVVRLYDFFEKNGGPDAIFKFLNAYYEKFQHKQVTTQEFVRFFQTYFEEDYSRYLDWFLEYEK</sequence>
<feature type="active site" description="Proton acceptor" evidence="1">
    <location>
        <position position="382"/>
    </location>
</feature>
<protein>
    <submittedName>
        <fullName evidence="5">M1 family peptidase</fullName>
    </submittedName>
</protein>
<dbReference type="OrthoDB" id="9814383at2"/>
<dbReference type="CDD" id="cd09604">
    <property type="entry name" value="M1_APN_like"/>
    <property type="match status" value="1"/>
</dbReference>
<dbReference type="InterPro" id="IPR014782">
    <property type="entry name" value="Peptidase_M1_dom"/>
</dbReference>
<dbReference type="Pfam" id="PF01433">
    <property type="entry name" value="Peptidase_M1"/>
    <property type="match status" value="1"/>
</dbReference>
<evidence type="ECO:0000256" key="1">
    <source>
        <dbReference type="PIRSR" id="PIRSR634015-1"/>
    </source>
</evidence>
<dbReference type="GO" id="GO:0008270">
    <property type="term" value="F:zinc ion binding"/>
    <property type="evidence" value="ECO:0007669"/>
    <property type="project" value="InterPro"/>
</dbReference>
<feature type="binding site" evidence="2">
    <location>
        <position position="404"/>
    </location>
    <ligand>
        <name>Zn(2+)</name>
        <dbReference type="ChEBI" id="CHEBI:29105"/>
        <note>catalytic</note>
    </ligand>
</feature>
<dbReference type="PANTHER" id="PTHR45726">
    <property type="entry name" value="LEUKOTRIENE A-4 HYDROLASE"/>
    <property type="match status" value="1"/>
</dbReference>
<organism evidence="5 6">
    <name type="scientific">Filobacillus milosensis</name>
    <dbReference type="NCBI Taxonomy" id="94137"/>
    <lineage>
        <taxon>Bacteria</taxon>
        <taxon>Bacillati</taxon>
        <taxon>Bacillota</taxon>
        <taxon>Bacilli</taxon>
        <taxon>Bacillales</taxon>
        <taxon>Bacillaceae</taxon>
        <taxon>Filobacillus</taxon>
    </lineage>
</organism>
<feature type="compositionally biased region" description="Acidic residues" evidence="3">
    <location>
        <begin position="50"/>
        <end position="59"/>
    </location>
</feature>
<dbReference type="GO" id="GO:0008237">
    <property type="term" value="F:metallopeptidase activity"/>
    <property type="evidence" value="ECO:0007669"/>
    <property type="project" value="InterPro"/>
</dbReference>
<reference evidence="5 6" key="1">
    <citation type="submission" date="2019-03" db="EMBL/GenBank/DDBJ databases">
        <authorList>
            <person name="He R.-H."/>
        </authorList>
    </citation>
    <scope>NUCLEOTIDE SEQUENCE [LARGE SCALE GENOMIC DNA]</scope>
    <source>
        <strain evidence="6">SH 714</strain>
    </source>
</reference>
<feature type="domain" description="Peptidase M1 membrane alanine aminopeptidase" evidence="4">
    <location>
        <begin position="374"/>
        <end position="512"/>
    </location>
</feature>
<keyword evidence="2" id="KW-0479">Metal-binding</keyword>
<gene>
    <name evidence="5" type="ORF">E3U55_07445</name>
</gene>
<dbReference type="SUPFAM" id="SSF55486">
    <property type="entry name" value="Metalloproteases ('zincins'), catalytic domain"/>
    <property type="match status" value="1"/>
</dbReference>
<dbReference type="Gene3D" id="1.10.390.10">
    <property type="entry name" value="Neutral Protease Domain 2"/>
    <property type="match status" value="1"/>
</dbReference>
<name>A0A4Y8IP85_9BACI</name>
<feature type="compositionally biased region" description="Basic and acidic residues" evidence="3">
    <location>
        <begin position="21"/>
        <end position="36"/>
    </location>
</feature>
<proteinExistence type="predicted"/>
<keyword evidence="2" id="KW-0862">Zinc</keyword>
<comment type="caution">
    <text evidence="5">The sequence shown here is derived from an EMBL/GenBank/DDBJ whole genome shotgun (WGS) entry which is preliminary data.</text>
</comment>
<dbReference type="PROSITE" id="PS51257">
    <property type="entry name" value="PROKAR_LIPOPROTEIN"/>
    <property type="match status" value="1"/>
</dbReference>
<evidence type="ECO:0000313" key="6">
    <source>
        <dbReference type="Proteomes" id="UP000297975"/>
    </source>
</evidence>
<accession>A0A4Y8IP85</accession>
<evidence type="ECO:0000256" key="3">
    <source>
        <dbReference type="SAM" id="MobiDB-lite"/>
    </source>
</evidence>
<dbReference type="InterPro" id="IPR034015">
    <property type="entry name" value="M1_LTA4H"/>
</dbReference>
<evidence type="ECO:0000313" key="5">
    <source>
        <dbReference type="EMBL" id="TFB22128.1"/>
    </source>
</evidence>
<feature type="compositionally biased region" description="Low complexity" evidence="3">
    <location>
        <begin position="37"/>
        <end position="49"/>
    </location>
</feature>
<dbReference type="AlphaFoldDB" id="A0A4Y8IP85"/>
<feature type="binding site" evidence="2">
    <location>
        <position position="385"/>
    </location>
    <ligand>
        <name>Zn(2+)</name>
        <dbReference type="ChEBI" id="CHEBI:29105"/>
        <note>catalytic</note>
    </ligand>
</feature>
<comment type="cofactor">
    <cofactor evidence="2">
        <name>Zn(2+)</name>
        <dbReference type="ChEBI" id="CHEBI:29105"/>
    </cofactor>
    <text evidence="2">Binds 1 zinc ion per subunit.</text>
</comment>
<dbReference type="EMBL" id="SOPW01000006">
    <property type="protein sequence ID" value="TFB22128.1"/>
    <property type="molecule type" value="Genomic_DNA"/>
</dbReference>
<feature type="active site" description="Proton donor" evidence="1">
    <location>
        <position position="460"/>
    </location>
</feature>
<evidence type="ECO:0000256" key="2">
    <source>
        <dbReference type="PIRSR" id="PIRSR634015-3"/>
    </source>
</evidence>
<evidence type="ECO:0000259" key="4">
    <source>
        <dbReference type="Pfam" id="PF01433"/>
    </source>
</evidence>
<feature type="binding site" evidence="2">
    <location>
        <position position="381"/>
    </location>
    <ligand>
        <name>Zn(2+)</name>
        <dbReference type="ChEBI" id="CHEBI:29105"/>
        <note>catalytic</note>
    </ligand>
</feature>
<dbReference type="Proteomes" id="UP000297975">
    <property type="component" value="Unassembled WGS sequence"/>
</dbReference>
<keyword evidence="6" id="KW-1185">Reference proteome</keyword>
<dbReference type="PANTHER" id="PTHR45726:SF3">
    <property type="entry name" value="LEUKOTRIENE A-4 HYDROLASE"/>
    <property type="match status" value="1"/>
</dbReference>
<feature type="region of interest" description="Disordered" evidence="3">
    <location>
        <begin position="21"/>
        <end position="65"/>
    </location>
</feature>